<dbReference type="SUPFAM" id="SSF53756">
    <property type="entry name" value="UDP-Glycosyltransferase/glycogen phosphorylase"/>
    <property type="match status" value="1"/>
</dbReference>
<protein>
    <submittedName>
        <fullName evidence="3">Putative hexosyltransferase</fullName>
        <ecNumber evidence="3">2.4.1.-</ecNumber>
    </submittedName>
</protein>
<keyword evidence="3" id="KW-0808">Transferase</keyword>
<comment type="caution">
    <text evidence="3">The sequence shown here is derived from an EMBL/GenBank/DDBJ whole genome shotgun (WGS) entry which is preliminary data.</text>
</comment>
<dbReference type="EMBL" id="PDCK01000041">
    <property type="protein sequence ID" value="PRQ43684.1"/>
    <property type="molecule type" value="Genomic_DNA"/>
</dbReference>
<dbReference type="OMA" id="EGCETME"/>
<keyword evidence="2 3" id="KW-0328">Glycosyltransferase</keyword>
<gene>
    <name evidence="3" type="ORF">RchiOBHm_Chr3g0471091</name>
</gene>
<dbReference type="Gramene" id="PRQ43684">
    <property type="protein sequence ID" value="PRQ43684"/>
    <property type="gene ID" value="RchiOBHm_Chr3g0471091"/>
</dbReference>
<name>A0A2P6RB86_ROSCH</name>
<dbReference type="PANTHER" id="PTHR48047">
    <property type="entry name" value="GLYCOSYLTRANSFERASE"/>
    <property type="match status" value="1"/>
</dbReference>
<evidence type="ECO:0000313" key="3">
    <source>
        <dbReference type="EMBL" id="PRQ43684.1"/>
    </source>
</evidence>
<reference evidence="3 4" key="1">
    <citation type="journal article" date="2018" name="Nat. Genet.">
        <title>The Rosa genome provides new insights in the design of modern roses.</title>
        <authorList>
            <person name="Bendahmane M."/>
        </authorList>
    </citation>
    <scope>NUCLEOTIDE SEQUENCE [LARGE SCALE GENOMIC DNA]</scope>
    <source>
        <strain evidence="4">cv. Old Blush</strain>
    </source>
</reference>
<dbReference type="STRING" id="74649.A0A2P6RB86"/>
<accession>A0A2P6RB86</accession>
<dbReference type="Gene3D" id="3.40.50.2000">
    <property type="entry name" value="Glycogen Phosphorylase B"/>
    <property type="match status" value="1"/>
</dbReference>
<dbReference type="AlphaFoldDB" id="A0A2P6RB86"/>
<dbReference type="GO" id="GO:0035251">
    <property type="term" value="F:UDP-glucosyltransferase activity"/>
    <property type="evidence" value="ECO:0007669"/>
    <property type="project" value="TreeGrafter"/>
</dbReference>
<evidence type="ECO:0000256" key="1">
    <source>
        <dbReference type="ARBA" id="ARBA00009995"/>
    </source>
</evidence>
<keyword evidence="4" id="KW-1185">Reference proteome</keyword>
<comment type="similarity">
    <text evidence="1">Belongs to the UDP-glycosyltransferase family.</text>
</comment>
<sequence length="112" mass="12252">MASESHDQLHFVLIPLTSPGHLIPMADMAKLLAQHGLVVTIITTPLNAIGIKPIIDRGIDSGLSLHLVQFSLPLAEYGLPEGCETMESVPARNLFRNFFDAVIRLQQPVELT</sequence>
<organism evidence="3 4">
    <name type="scientific">Rosa chinensis</name>
    <name type="common">China rose</name>
    <dbReference type="NCBI Taxonomy" id="74649"/>
    <lineage>
        <taxon>Eukaryota</taxon>
        <taxon>Viridiplantae</taxon>
        <taxon>Streptophyta</taxon>
        <taxon>Embryophyta</taxon>
        <taxon>Tracheophyta</taxon>
        <taxon>Spermatophyta</taxon>
        <taxon>Magnoliopsida</taxon>
        <taxon>eudicotyledons</taxon>
        <taxon>Gunneridae</taxon>
        <taxon>Pentapetalae</taxon>
        <taxon>rosids</taxon>
        <taxon>fabids</taxon>
        <taxon>Rosales</taxon>
        <taxon>Rosaceae</taxon>
        <taxon>Rosoideae</taxon>
        <taxon>Rosoideae incertae sedis</taxon>
        <taxon>Rosa</taxon>
    </lineage>
</organism>
<dbReference type="Proteomes" id="UP000238479">
    <property type="component" value="Chromosome 3"/>
</dbReference>
<proteinExistence type="inferred from homology"/>
<dbReference type="PANTHER" id="PTHR48047:SF182">
    <property type="entry name" value="GLYCOSYLTRANSFERASE"/>
    <property type="match status" value="1"/>
</dbReference>
<dbReference type="EC" id="2.4.1.-" evidence="3"/>
<evidence type="ECO:0000313" key="4">
    <source>
        <dbReference type="Proteomes" id="UP000238479"/>
    </source>
</evidence>
<evidence type="ECO:0000256" key="2">
    <source>
        <dbReference type="ARBA" id="ARBA00022676"/>
    </source>
</evidence>